<dbReference type="GO" id="GO:0005524">
    <property type="term" value="F:ATP binding"/>
    <property type="evidence" value="ECO:0007669"/>
    <property type="project" value="InterPro"/>
</dbReference>
<dbReference type="Proteomes" id="UP001219355">
    <property type="component" value="Chromosome 3"/>
</dbReference>
<protein>
    <recommendedName>
        <fullName evidence="4">DNA mismatch repair protein S5 domain-containing protein</fullName>
    </recommendedName>
</protein>
<dbReference type="AlphaFoldDB" id="A0AAF0DKT8"/>
<dbReference type="EMBL" id="CP120629">
    <property type="protein sequence ID" value="WEW59301.1"/>
    <property type="molecule type" value="Genomic_DNA"/>
</dbReference>
<evidence type="ECO:0000256" key="2">
    <source>
        <dbReference type="ARBA" id="ARBA00022763"/>
    </source>
</evidence>
<sequence>MPIAVLDQATASAIGSSSALSDPCSVVKELIDNALDAKATAVSVEVASNTLDVIQVKDNGSGIAPEDREFICKRNYTSKIQTLEDLKNVGGRSLGFRGQALASAAEMSDSILITTRTAVEVAASMLKFSRTGDLLRQVRMPTLEILKDTASHSIGTSVRVSNFLKHLPVRRQTVLKTSSKIILRIKKVLQEYALSRPHIRFSLKTLRRKPEPAWIYAPKQSPSVIDAIAKVVGGEVAAQCLSQTSDFPNDFSPSHGRGITPCTKLHAVLPKADASMYARIPIFQAKLMARQDISKVENKGQYIFVDGRPLSTSKGIARDLVRIYKSCIRRSCQLFSPSKITDPFMYLHIYCPPGTYDVNVEPSKDDVLFGDPSLILRLAEEFFEKIYGEDELGEIALDENGLNGDRVLETLPEFCHPEEDVTERLNHIESPALQSKPATPYRPLSAQCARREAENLCKYRSSTNSAPGSDARALSWSEAGTVWDVNPWTLAKRNSTQTYRDPKSHLLTPSRSPLSPIDCKSTAQMWRGFSNRVLSPVVSPSSTVNCKGSSVKTRMTNFESQCKTKQRIPFVAKEDDAIRRYKDGVETMVQDPFTPQKCTDLVDSMQRLEGEAFRVALAKRFGDHTDQPEKLAPPSIPPATTEWHESLSSPEISADIQREPFPGITRASKLGPFPLGKCLDFERRKKAAIQVRREMLKEQPSLSSRNISANTVKFPNTRISDIPNSSHDCWPSLAKTAASIIEHGGLSPLPAAQESHNDYTGLACDNSRAYHTQNQTVAEKQGIKDELVLTGQLPLEEIPNELAVHHLATTCAAGTAEIESLARQLSDIDSYIKTGHIAQAFLSVYSADTLEQWKTTVLDLIGNLSETAELCNRIQVNLDSILQPRINHAQAAL</sequence>
<dbReference type="Pfam" id="PF13589">
    <property type="entry name" value="HATPase_c_3"/>
    <property type="match status" value="1"/>
</dbReference>
<dbReference type="GO" id="GO:0061982">
    <property type="term" value="P:meiosis I cell cycle process"/>
    <property type="evidence" value="ECO:0007669"/>
    <property type="project" value="UniProtKB-ARBA"/>
</dbReference>
<feature type="region of interest" description="Disordered" evidence="3">
    <location>
        <begin position="624"/>
        <end position="643"/>
    </location>
</feature>
<dbReference type="Gene3D" id="3.30.565.10">
    <property type="entry name" value="Histidine kinase-like ATPase, C-terminal domain"/>
    <property type="match status" value="1"/>
</dbReference>
<dbReference type="InterPro" id="IPR020568">
    <property type="entry name" value="Ribosomal_Su5_D2-typ_SF"/>
</dbReference>
<feature type="domain" description="DNA mismatch repair protein S5" evidence="4">
    <location>
        <begin position="228"/>
        <end position="384"/>
    </location>
</feature>
<gene>
    <name evidence="5" type="ORF">PRK78_004770</name>
</gene>
<evidence type="ECO:0000313" key="6">
    <source>
        <dbReference type="Proteomes" id="UP001219355"/>
    </source>
</evidence>
<organism evidence="5 6">
    <name type="scientific">Emydomyces testavorans</name>
    <dbReference type="NCBI Taxonomy" id="2070801"/>
    <lineage>
        <taxon>Eukaryota</taxon>
        <taxon>Fungi</taxon>
        <taxon>Dikarya</taxon>
        <taxon>Ascomycota</taxon>
        <taxon>Pezizomycotina</taxon>
        <taxon>Eurotiomycetes</taxon>
        <taxon>Eurotiomycetidae</taxon>
        <taxon>Onygenales</taxon>
        <taxon>Nannizziopsiaceae</taxon>
        <taxon>Emydomyces</taxon>
    </lineage>
</organism>
<dbReference type="SUPFAM" id="SSF55874">
    <property type="entry name" value="ATPase domain of HSP90 chaperone/DNA topoisomerase II/histidine kinase"/>
    <property type="match status" value="1"/>
</dbReference>
<evidence type="ECO:0000256" key="3">
    <source>
        <dbReference type="SAM" id="MobiDB-lite"/>
    </source>
</evidence>
<dbReference type="SMART" id="SM01340">
    <property type="entry name" value="DNA_mis_repair"/>
    <property type="match status" value="1"/>
</dbReference>
<dbReference type="Gene3D" id="3.30.230.10">
    <property type="match status" value="1"/>
</dbReference>
<dbReference type="Pfam" id="PF01119">
    <property type="entry name" value="DNA_mis_repair"/>
    <property type="match status" value="1"/>
</dbReference>
<reference evidence="5" key="1">
    <citation type="submission" date="2023-03" db="EMBL/GenBank/DDBJ databases">
        <title>Emydomyces testavorans Genome Sequence.</title>
        <authorList>
            <person name="Hoyer L."/>
        </authorList>
    </citation>
    <scope>NUCLEOTIDE SEQUENCE</scope>
    <source>
        <strain evidence="5">16-2883</strain>
    </source>
</reference>
<name>A0AAF0DKT8_9EURO</name>
<dbReference type="GO" id="GO:0140664">
    <property type="term" value="F:ATP-dependent DNA damage sensor activity"/>
    <property type="evidence" value="ECO:0007669"/>
    <property type="project" value="InterPro"/>
</dbReference>
<dbReference type="GO" id="GO:0006298">
    <property type="term" value="P:mismatch repair"/>
    <property type="evidence" value="ECO:0007669"/>
    <property type="project" value="InterPro"/>
</dbReference>
<dbReference type="InterPro" id="IPR036890">
    <property type="entry name" value="HATPase_C_sf"/>
</dbReference>
<dbReference type="PANTHER" id="PTHR10073:SF41">
    <property type="entry name" value="MISMATCH REPAIR PROTEIN, PUTATIVE (AFU_ORTHOLOGUE AFUA_8G05820)-RELATED"/>
    <property type="match status" value="1"/>
</dbReference>
<dbReference type="GO" id="GO:0016887">
    <property type="term" value="F:ATP hydrolysis activity"/>
    <property type="evidence" value="ECO:0007669"/>
    <property type="project" value="InterPro"/>
</dbReference>
<evidence type="ECO:0000256" key="1">
    <source>
        <dbReference type="ARBA" id="ARBA00006082"/>
    </source>
</evidence>
<dbReference type="InterPro" id="IPR002099">
    <property type="entry name" value="MutL/Mlh/PMS"/>
</dbReference>
<dbReference type="InterPro" id="IPR013507">
    <property type="entry name" value="DNA_mismatch_S5_2-like"/>
</dbReference>
<evidence type="ECO:0000259" key="4">
    <source>
        <dbReference type="SMART" id="SM01340"/>
    </source>
</evidence>
<proteinExistence type="inferred from homology"/>
<dbReference type="PANTHER" id="PTHR10073">
    <property type="entry name" value="DNA MISMATCH REPAIR PROTEIN MLH, PMS, MUTL"/>
    <property type="match status" value="1"/>
</dbReference>
<comment type="similarity">
    <text evidence="1">Belongs to the DNA mismatch repair MutL/HexB family.</text>
</comment>
<dbReference type="FunFam" id="3.30.565.10:FF:000017">
    <property type="entry name" value="PMS1 homolog 1, mismatch repair system component"/>
    <property type="match status" value="1"/>
</dbReference>
<keyword evidence="2" id="KW-0227">DNA damage</keyword>
<accession>A0AAF0DKT8</accession>
<dbReference type="SUPFAM" id="SSF54211">
    <property type="entry name" value="Ribosomal protein S5 domain 2-like"/>
    <property type="match status" value="1"/>
</dbReference>
<dbReference type="InterPro" id="IPR014721">
    <property type="entry name" value="Ribsml_uS5_D2-typ_fold_subgr"/>
</dbReference>
<dbReference type="InterPro" id="IPR038973">
    <property type="entry name" value="MutL/Mlh/Pms-like"/>
</dbReference>
<dbReference type="NCBIfam" id="TIGR00585">
    <property type="entry name" value="mutl"/>
    <property type="match status" value="1"/>
</dbReference>
<keyword evidence="6" id="KW-1185">Reference proteome</keyword>
<dbReference type="GO" id="GO:0030983">
    <property type="term" value="F:mismatched DNA binding"/>
    <property type="evidence" value="ECO:0007669"/>
    <property type="project" value="InterPro"/>
</dbReference>
<dbReference type="GO" id="GO:0032389">
    <property type="term" value="C:MutLalpha complex"/>
    <property type="evidence" value="ECO:0007669"/>
    <property type="project" value="TreeGrafter"/>
</dbReference>
<evidence type="ECO:0000313" key="5">
    <source>
        <dbReference type="EMBL" id="WEW59301.1"/>
    </source>
</evidence>